<reference evidence="2" key="1">
    <citation type="submission" date="2016-10" db="EMBL/GenBank/DDBJ databases">
        <authorList>
            <person name="Varghese N."/>
            <person name="Submissions S."/>
        </authorList>
    </citation>
    <scope>NUCLEOTIDE SEQUENCE [LARGE SCALE GENOMIC DNA]</scope>
    <source>
        <strain evidence="2">DSM 15718</strain>
    </source>
</reference>
<name>A0A1H3GSP0_9FLAO</name>
<evidence type="ECO:0008006" key="3">
    <source>
        <dbReference type="Google" id="ProtNLM"/>
    </source>
</evidence>
<keyword evidence="2" id="KW-1185">Reference proteome</keyword>
<organism evidence="1 2">
    <name type="scientific">Flavobacterium degerlachei</name>
    <dbReference type="NCBI Taxonomy" id="229203"/>
    <lineage>
        <taxon>Bacteria</taxon>
        <taxon>Pseudomonadati</taxon>
        <taxon>Bacteroidota</taxon>
        <taxon>Flavobacteriia</taxon>
        <taxon>Flavobacteriales</taxon>
        <taxon>Flavobacteriaceae</taxon>
        <taxon>Flavobacterium</taxon>
    </lineage>
</organism>
<proteinExistence type="predicted"/>
<dbReference type="Proteomes" id="UP000198569">
    <property type="component" value="Unassembled WGS sequence"/>
</dbReference>
<dbReference type="RefSeq" id="WP_091435334.1">
    <property type="nucleotide sequence ID" value="NZ_FNMV01000027.1"/>
</dbReference>
<evidence type="ECO:0000313" key="1">
    <source>
        <dbReference type="EMBL" id="SDY06333.1"/>
    </source>
</evidence>
<sequence length="233" mass="26132">MKKIIIFALVFSSLLSCTNDKEDLSSNLDAGLKKNVDVQNVINFTYAGKSYSSTYTFSKDSSLVLESQIANNVYAKLQTNKELATYVNKDQSIQFYDNYKNLEENLNLRQNSSSSSSLTAKSSMINDGEIIFYQNNRDNGGNIFTYPVYDNGISDSDVGVSYGYNDQASAFYIQVGTYNKYTVTLFRDPNYGGRSISFAVPLERYEGNLKGYRCGPGNTWNDQMSSFKVTVNN</sequence>
<dbReference type="Gene3D" id="2.60.20.10">
    <property type="entry name" value="Crystallins"/>
    <property type="match status" value="1"/>
</dbReference>
<protein>
    <recommendedName>
        <fullName evidence="3">Beta/Gamma crystallin</fullName>
    </recommendedName>
</protein>
<dbReference type="AlphaFoldDB" id="A0A1H3GSP0"/>
<dbReference type="EMBL" id="FNMV01000027">
    <property type="protein sequence ID" value="SDY06333.1"/>
    <property type="molecule type" value="Genomic_DNA"/>
</dbReference>
<dbReference type="PROSITE" id="PS51257">
    <property type="entry name" value="PROKAR_LIPOPROTEIN"/>
    <property type="match status" value="1"/>
</dbReference>
<evidence type="ECO:0000313" key="2">
    <source>
        <dbReference type="Proteomes" id="UP000198569"/>
    </source>
</evidence>
<gene>
    <name evidence="1" type="ORF">SAMN05444338_12711</name>
</gene>
<accession>A0A1H3GSP0</accession>
<dbReference type="OrthoDB" id="1375206at2"/>